<keyword evidence="1" id="KW-0732">Signal</keyword>
<dbReference type="OrthoDB" id="3871708at2"/>
<dbReference type="Pfam" id="PF03995">
    <property type="entry name" value="Inhibitor_I36"/>
    <property type="match status" value="1"/>
</dbReference>
<keyword evidence="3" id="KW-1185">Reference proteome</keyword>
<evidence type="ECO:0000313" key="2">
    <source>
        <dbReference type="EMBL" id="SDU54249.1"/>
    </source>
</evidence>
<accession>A0A1H2JCX5</accession>
<dbReference type="AlphaFoldDB" id="A0A1H2JCX5"/>
<feature type="chain" id="PRO_5038988387" evidence="1">
    <location>
        <begin position="26"/>
        <end position="207"/>
    </location>
</feature>
<name>A0A1H2JCX5_9ACTN</name>
<feature type="signal peptide" evidence="1">
    <location>
        <begin position="1"/>
        <end position="25"/>
    </location>
</feature>
<sequence length="207" mass="21185">MVRRRLLGTLAVIATTVLVAGGAHGGAVAGEAAPTGPLAAEMAAALEQQPGGVQLSDNAMAWDDGGVIAVWPSPGDDAAPHGLGDNVRSDVVEALGVTELAGLAGPAGAAEARGSASSCPSGYYCFYTATNFDGARYQFSSTCSAYASTYGFDNTATSWVNRNSGRNYHAYDYLGGSRLWTMTPGASDTYVGASADNRMSYWSCTSA</sequence>
<gene>
    <name evidence="2" type="ORF">SAMN04488563_2556</name>
</gene>
<dbReference type="EMBL" id="LT629791">
    <property type="protein sequence ID" value="SDU54249.1"/>
    <property type="molecule type" value="Genomic_DNA"/>
</dbReference>
<dbReference type="STRING" id="419479.SAMN04488563_2556"/>
<protein>
    <submittedName>
        <fullName evidence="2">Peptidase inhibitor family I36</fullName>
    </submittedName>
</protein>
<reference evidence="3" key="1">
    <citation type="submission" date="2016-10" db="EMBL/GenBank/DDBJ databases">
        <authorList>
            <person name="Varghese N."/>
            <person name="Submissions S."/>
        </authorList>
    </citation>
    <scope>NUCLEOTIDE SEQUENCE [LARGE SCALE GENOMIC DNA]</scope>
    <source>
        <strain evidence="3">DSM 45079</strain>
    </source>
</reference>
<evidence type="ECO:0000313" key="3">
    <source>
        <dbReference type="Proteomes" id="UP000182977"/>
    </source>
</evidence>
<evidence type="ECO:0000256" key="1">
    <source>
        <dbReference type="SAM" id="SignalP"/>
    </source>
</evidence>
<dbReference type="Proteomes" id="UP000182977">
    <property type="component" value="Chromosome I"/>
</dbReference>
<organism evidence="2 3">
    <name type="scientific">Jiangella alkaliphila</name>
    <dbReference type="NCBI Taxonomy" id="419479"/>
    <lineage>
        <taxon>Bacteria</taxon>
        <taxon>Bacillati</taxon>
        <taxon>Actinomycetota</taxon>
        <taxon>Actinomycetes</taxon>
        <taxon>Jiangellales</taxon>
        <taxon>Jiangellaceae</taxon>
        <taxon>Jiangella</taxon>
    </lineage>
</organism>
<dbReference type="RefSeq" id="WP_152690773.1">
    <property type="nucleotide sequence ID" value="NZ_KQ061230.1"/>
</dbReference>
<proteinExistence type="predicted"/>